<sequence>MGPLSRYRADIELGAGPDVVQALYEAMSEHLGQVYEEAFRDHLRRRAAARELGPRVVAVGPWWKDDGQDEIDAVVLAEPARTRVPVLVGEAEWSRTVDAERLRARLSRKAAKLTGDVDALTYAVCAREEVTHVREGVLPITAADVFRP</sequence>
<evidence type="ECO:0000313" key="2">
    <source>
        <dbReference type="EMBL" id="WUP79089.1"/>
    </source>
</evidence>
<reference evidence="2" key="1">
    <citation type="submission" date="2022-10" db="EMBL/GenBank/DDBJ databases">
        <title>The complete genomes of actinobacterial strains from the NBC collection.</title>
        <authorList>
            <person name="Joergensen T.S."/>
            <person name="Alvarez Arevalo M."/>
            <person name="Sterndorff E.B."/>
            <person name="Faurdal D."/>
            <person name="Vuksanovic O."/>
            <person name="Mourched A.-S."/>
            <person name="Charusanti P."/>
            <person name="Shaw S."/>
            <person name="Blin K."/>
            <person name="Weber T."/>
        </authorList>
    </citation>
    <scope>NUCLEOTIDE SEQUENCE</scope>
    <source>
        <strain evidence="2">NBC_00254</strain>
    </source>
</reference>
<dbReference type="EMBL" id="CP108085">
    <property type="protein sequence ID" value="WUP79089.1"/>
    <property type="molecule type" value="Genomic_DNA"/>
</dbReference>
<dbReference type="Proteomes" id="UP001432011">
    <property type="component" value="Chromosome"/>
</dbReference>
<feature type="domain" description="DUF234" evidence="1">
    <location>
        <begin position="5"/>
        <end position="96"/>
    </location>
</feature>
<dbReference type="InterPro" id="IPR004256">
    <property type="entry name" value="DUF234"/>
</dbReference>
<gene>
    <name evidence="2" type="ORF">OG913_02520</name>
</gene>
<accession>A0ABZ1T2N9</accession>
<dbReference type="Pfam" id="PF03008">
    <property type="entry name" value="DUF234"/>
    <property type="match status" value="1"/>
</dbReference>
<protein>
    <submittedName>
        <fullName evidence="2">DUF234 domain-containing protein</fullName>
    </submittedName>
</protein>
<name>A0ABZ1T2N9_9ACTN</name>
<evidence type="ECO:0000259" key="1">
    <source>
        <dbReference type="Pfam" id="PF03008"/>
    </source>
</evidence>
<evidence type="ECO:0000313" key="3">
    <source>
        <dbReference type="Proteomes" id="UP001432011"/>
    </source>
</evidence>
<keyword evidence="3" id="KW-1185">Reference proteome</keyword>
<dbReference type="RefSeq" id="WP_260617041.1">
    <property type="nucleotide sequence ID" value="NZ_CP108086.1"/>
</dbReference>
<proteinExistence type="predicted"/>
<organism evidence="2 3">
    <name type="scientific">Microbispora hainanensis</name>
    <dbReference type="NCBI Taxonomy" id="568844"/>
    <lineage>
        <taxon>Bacteria</taxon>
        <taxon>Bacillati</taxon>
        <taxon>Actinomycetota</taxon>
        <taxon>Actinomycetes</taxon>
        <taxon>Streptosporangiales</taxon>
        <taxon>Streptosporangiaceae</taxon>
        <taxon>Microbispora</taxon>
    </lineage>
</organism>